<name>A0A5J5IEG7_9BACT</name>
<evidence type="ECO:0000313" key="3">
    <source>
        <dbReference type="Proteomes" id="UP000326903"/>
    </source>
</evidence>
<organism evidence="2 3">
    <name type="scientific">Ginsengibacter hankyongi</name>
    <dbReference type="NCBI Taxonomy" id="2607284"/>
    <lineage>
        <taxon>Bacteria</taxon>
        <taxon>Pseudomonadati</taxon>
        <taxon>Bacteroidota</taxon>
        <taxon>Chitinophagia</taxon>
        <taxon>Chitinophagales</taxon>
        <taxon>Chitinophagaceae</taxon>
        <taxon>Ginsengibacter</taxon>
    </lineage>
</organism>
<evidence type="ECO:0000256" key="1">
    <source>
        <dbReference type="SAM" id="MobiDB-lite"/>
    </source>
</evidence>
<dbReference type="InterPro" id="IPR013320">
    <property type="entry name" value="ConA-like_dom_sf"/>
</dbReference>
<dbReference type="Pfam" id="PF13385">
    <property type="entry name" value="Laminin_G_3"/>
    <property type="match status" value="1"/>
</dbReference>
<protein>
    <submittedName>
        <fullName evidence="2">LamG domain-containing protein</fullName>
    </submittedName>
</protein>
<comment type="caution">
    <text evidence="2">The sequence shown here is derived from an EMBL/GenBank/DDBJ whole genome shotgun (WGS) entry which is preliminary data.</text>
</comment>
<dbReference type="EMBL" id="VYQF01000004">
    <property type="protein sequence ID" value="KAA9038197.1"/>
    <property type="molecule type" value="Genomic_DNA"/>
</dbReference>
<dbReference type="Gene3D" id="2.60.120.200">
    <property type="match status" value="1"/>
</dbReference>
<evidence type="ECO:0000313" key="2">
    <source>
        <dbReference type="EMBL" id="KAA9038197.1"/>
    </source>
</evidence>
<reference evidence="2 3" key="1">
    <citation type="submission" date="2019-09" db="EMBL/GenBank/DDBJ databases">
        <title>Draft genome sequence of Ginsengibacter sp. BR5-29.</title>
        <authorList>
            <person name="Im W.-T."/>
        </authorList>
    </citation>
    <scope>NUCLEOTIDE SEQUENCE [LARGE SCALE GENOMIC DNA]</scope>
    <source>
        <strain evidence="2 3">BR5-29</strain>
    </source>
</reference>
<dbReference type="AlphaFoldDB" id="A0A5J5IEG7"/>
<dbReference type="PROSITE" id="PS51257">
    <property type="entry name" value="PROKAR_LIPOPROTEIN"/>
    <property type="match status" value="1"/>
</dbReference>
<sequence length="304" mass="33300">MNFKNKFFRITTLILTLCIIITSCQKLTRPALGNYPKDPPTPPYNPLKSSFSFENNTTDDGENKLTSTSSNVSYVAGIKGQALKIGSLGYLVFPLKDTNTDVNGFVNIPVDTIKNLGSFTLAFWINGLGDVAGGGPIQTGAQGIFAISESTQFWGNLEIFLENYKDAADPNAVWLKIHMFNANDAANSEQWIADDNTKLKNVLNKWTHIALTYDASTSAFNLYKDGAVTAVNNKILDAGNYGKIKFNNVTGMVIGSYAFQTKPSLTNHGPESWAQSFNGAIDQFHLYNKAMSAAEINDLYTSKQ</sequence>
<proteinExistence type="predicted"/>
<gene>
    <name evidence="2" type="ORF">FW778_15730</name>
</gene>
<dbReference type="RefSeq" id="WP_150415757.1">
    <property type="nucleotide sequence ID" value="NZ_VYQF01000004.1"/>
</dbReference>
<feature type="region of interest" description="Disordered" evidence="1">
    <location>
        <begin position="33"/>
        <end position="53"/>
    </location>
</feature>
<dbReference type="GO" id="GO:0005975">
    <property type="term" value="P:carbohydrate metabolic process"/>
    <property type="evidence" value="ECO:0007669"/>
    <property type="project" value="UniProtKB-ARBA"/>
</dbReference>
<keyword evidence="3" id="KW-1185">Reference proteome</keyword>
<dbReference type="Proteomes" id="UP000326903">
    <property type="component" value="Unassembled WGS sequence"/>
</dbReference>
<dbReference type="SUPFAM" id="SSF49899">
    <property type="entry name" value="Concanavalin A-like lectins/glucanases"/>
    <property type="match status" value="1"/>
</dbReference>
<accession>A0A5J5IEG7</accession>
<dbReference type="GO" id="GO:0004553">
    <property type="term" value="F:hydrolase activity, hydrolyzing O-glycosyl compounds"/>
    <property type="evidence" value="ECO:0007669"/>
    <property type="project" value="UniProtKB-ARBA"/>
</dbReference>